<sequence length="562" mass="62693">MREENIDHSAGSDGDVSGLDRRLFLGMLGALGAGGSLSGVAGADDGGEPGDDWEAAADDRIHEHRTAELEVSIADGDGDAVETEVDVEMLEHEFTFGTAVDANRLQEEGEDADRYREVVTELFNTAVLENHHKWRFWEDDQELADEATEWVLEEGLDIRGHAALWAAVDSWAVPPDVVSAMGVEWEDNDVTDPEFDPEHVEERSFEHLETIIEHYGEDMLHWDVVNEVIHEPEMIQAIDGEDVDPVEAPVLAEWYRTATEVAPEAVDLDVNDYNTLAGPYEDTRDDYERQIEFLANEEGADLDGVGMQCHFSEAETLTPEQTMEGLDRYTGYGADLRITEFDMADEEWDEKEKAEFFEGFLRTIFSHPDVEDFLMWGFWDDEHWLDDAPLFFEDWEEKPSYDVYTDLVFGEWWTDESGTTADGSGSFEPFLGEHELTISFEDGEFRTELSITDSDGESVEVVVADVDVRGAAGGRRQGTLPVHVSGGEAFDPRTLDPQTIRFGTPEAVDTGEGATPRSEELSGGRNGCMIHFDAGESTLEGGVAMLHGRTEDGKLVVGFERY</sequence>
<evidence type="ECO:0000256" key="3">
    <source>
        <dbReference type="ARBA" id="ARBA00012590"/>
    </source>
</evidence>
<gene>
    <name evidence="12" type="ORF">ACFQGH_15665</name>
</gene>
<keyword evidence="13" id="KW-1185">Reference proteome</keyword>
<comment type="similarity">
    <text evidence="2">Belongs to the glycosyl hydrolase 10 (cellulase F) family.</text>
</comment>
<dbReference type="PANTHER" id="PTHR31490">
    <property type="entry name" value="GLYCOSYL HYDROLASE"/>
    <property type="match status" value="1"/>
</dbReference>
<dbReference type="InterPro" id="IPR006311">
    <property type="entry name" value="TAT_signal"/>
</dbReference>
<dbReference type="InterPro" id="IPR044846">
    <property type="entry name" value="GH10"/>
</dbReference>
<evidence type="ECO:0000256" key="8">
    <source>
        <dbReference type="ARBA" id="ARBA00023295"/>
    </source>
</evidence>
<name>A0ABD5V8N5_9EURY</name>
<accession>A0ABD5V8N5</accession>
<protein>
    <recommendedName>
        <fullName evidence="3">endo-1,4-beta-xylanase</fullName>
        <ecNumber evidence="3">3.2.1.8</ecNumber>
    </recommendedName>
</protein>
<dbReference type="PRINTS" id="PR00134">
    <property type="entry name" value="GLHYDRLASE10"/>
</dbReference>
<proteinExistence type="inferred from homology"/>
<evidence type="ECO:0000256" key="7">
    <source>
        <dbReference type="ARBA" id="ARBA00023277"/>
    </source>
</evidence>
<dbReference type="Gene3D" id="3.20.20.80">
    <property type="entry name" value="Glycosidases"/>
    <property type="match status" value="1"/>
</dbReference>
<dbReference type="SUPFAM" id="SSF51445">
    <property type="entry name" value="(Trans)glycosidases"/>
    <property type="match status" value="1"/>
</dbReference>
<dbReference type="PROSITE" id="PS51760">
    <property type="entry name" value="GH10_2"/>
    <property type="match status" value="1"/>
</dbReference>
<dbReference type="EC" id="3.2.1.8" evidence="3"/>
<comment type="caution">
    <text evidence="12">The sequence shown here is derived from an EMBL/GenBank/DDBJ whole genome shotgun (WGS) entry which is preliminary data.</text>
</comment>
<dbReference type="GO" id="GO:0031176">
    <property type="term" value="F:endo-1,4-beta-xylanase activity"/>
    <property type="evidence" value="ECO:0007669"/>
    <property type="project" value="UniProtKB-EC"/>
</dbReference>
<dbReference type="RefSeq" id="WP_340605204.1">
    <property type="nucleotide sequence ID" value="NZ_JBBMXV010000004.1"/>
</dbReference>
<dbReference type="PROSITE" id="PS51318">
    <property type="entry name" value="TAT"/>
    <property type="match status" value="1"/>
</dbReference>
<evidence type="ECO:0000313" key="12">
    <source>
        <dbReference type="EMBL" id="MFC6906633.1"/>
    </source>
</evidence>
<dbReference type="AlphaFoldDB" id="A0ABD5V8N5"/>
<keyword evidence="5" id="KW-0732">Signal</keyword>
<evidence type="ECO:0000256" key="2">
    <source>
        <dbReference type="ARBA" id="ARBA00007495"/>
    </source>
</evidence>
<dbReference type="InterPro" id="IPR017853">
    <property type="entry name" value="GH"/>
</dbReference>
<keyword evidence="7" id="KW-0119">Carbohydrate metabolism</keyword>
<dbReference type="SMART" id="SM00633">
    <property type="entry name" value="Glyco_10"/>
    <property type="match status" value="1"/>
</dbReference>
<evidence type="ECO:0000256" key="10">
    <source>
        <dbReference type="SAM" id="MobiDB-lite"/>
    </source>
</evidence>
<evidence type="ECO:0000256" key="9">
    <source>
        <dbReference type="ARBA" id="ARBA00023326"/>
    </source>
</evidence>
<evidence type="ECO:0000256" key="6">
    <source>
        <dbReference type="ARBA" id="ARBA00022801"/>
    </source>
</evidence>
<reference evidence="12 13" key="1">
    <citation type="journal article" date="2019" name="Int. J. Syst. Evol. Microbiol.">
        <title>The Global Catalogue of Microorganisms (GCM) 10K type strain sequencing project: providing services to taxonomists for standard genome sequencing and annotation.</title>
        <authorList>
            <consortium name="The Broad Institute Genomics Platform"/>
            <consortium name="The Broad Institute Genome Sequencing Center for Infectious Disease"/>
            <person name="Wu L."/>
            <person name="Ma J."/>
        </authorList>
    </citation>
    <scope>NUCLEOTIDE SEQUENCE [LARGE SCALE GENOMIC DNA]</scope>
    <source>
        <strain evidence="12 13">CGMCC 1.3240</strain>
    </source>
</reference>
<dbReference type="InterPro" id="IPR001000">
    <property type="entry name" value="GH10_dom"/>
</dbReference>
<evidence type="ECO:0000256" key="4">
    <source>
        <dbReference type="ARBA" id="ARBA00022651"/>
    </source>
</evidence>
<dbReference type="GO" id="GO:0045493">
    <property type="term" value="P:xylan catabolic process"/>
    <property type="evidence" value="ECO:0007669"/>
    <property type="project" value="UniProtKB-KW"/>
</dbReference>
<keyword evidence="9" id="KW-0624">Polysaccharide degradation</keyword>
<keyword evidence="4" id="KW-0858">Xylan degradation</keyword>
<evidence type="ECO:0000313" key="13">
    <source>
        <dbReference type="Proteomes" id="UP001596312"/>
    </source>
</evidence>
<dbReference type="Proteomes" id="UP001596312">
    <property type="component" value="Unassembled WGS sequence"/>
</dbReference>
<feature type="region of interest" description="Disordered" evidence="10">
    <location>
        <begin position="504"/>
        <end position="525"/>
    </location>
</feature>
<organism evidence="12 13">
    <name type="scientific">Halalkalicoccus tibetensis</name>
    <dbReference type="NCBI Taxonomy" id="175632"/>
    <lineage>
        <taxon>Archaea</taxon>
        <taxon>Methanobacteriati</taxon>
        <taxon>Methanobacteriota</taxon>
        <taxon>Stenosarchaea group</taxon>
        <taxon>Halobacteria</taxon>
        <taxon>Halobacteriales</taxon>
        <taxon>Halococcaceae</taxon>
        <taxon>Halalkalicoccus</taxon>
    </lineage>
</organism>
<comment type="catalytic activity">
    <reaction evidence="1">
        <text>Endohydrolysis of (1-&gt;4)-beta-D-xylosidic linkages in xylans.</text>
        <dbReference type="EC" id="3.2.1.8"/>
    </reaction>
</comment>
<evidence type="ECO:0000256" key="1">
    <source>
        <dbReference type="ARBA" id="ARBA00000681"/>
    </source>
</evidence>
<feature type="domain" description="GH10" evidence="11">
    <location>
        <begin position="99"/>
        <end position="407"/>
    </location>
</feature>
<dbReference type="PANTHER" id="PTHR31490:SF88">
    <property type="entry name" value="BETA-XYLANASE"/>
    <property type="match status" value="1"/>
</dbReference>
<keyword evidence="6" id="KW-0378">Hydrolase</keyword>
<evidence type="ECO:0000256" key="5">
    <source>
        <dbReference type="ARBA" id="ARBA00022729"/>
    </source>
</evidence>
<keyword evidence="8" id="KW-0326">Glycosidase</keyword>
<dbReference type="EMBL" id="JBHSXQ010000004">
    <property type="protein sequence ID" value="MFC6906633.1"/>
    <property type="molecule type" value="Genomic_DNA"/>
</dbReference>
<evidence type="ECO:0000259" key="11">
    <source>
        <dbReference type="PROSITE" id="PS51760"/>
    </source>
</evidence>
<dbReference type="Pfam" id="PF00331">
    <property type="entry name" value="Glyco_hydro_10"/>
    <property type="match status" value="1"/>
</dbReference>